<dbReference type="EMBL" id="CP015103">
    <property type="protein sequence ID" value="ASJ08883.1"/>
    <property type="molecule type" value="Genomic_DNA"/>
</dbReference>
<dbReference type="AlphaFoldDB" id="A0A2Z2MXL6"/>
<evidence type="ECO:0000313" key="2">
    <source>
        <dbReference type="Proteomes" id="UP000250125"/>
    </source>
</evidence>
<keyword evidence="2" id="KW-1185">Reference proteome</keyword>
<name>A0A2Z2MXL6_9EURY</name>
<dbReference type="GeneID" id="33317863"/>
<accession>A0A2Z2MXL6</accession>
<proteinExistence type="predicted"/>
<sequence>MGKLDEFFRGLREEKKRSELEVLEDIEAYLGEGEIDGAIALLDELEKEHNLFLALRMIIKALTDTLDEGERTGQLTEHDIGRARELIKSLIPAVNGLFNRRYRAILLSDLAVLFYRLHDELNGDVALRTAINLAGDDADIVRDALMELVRRGLLGKAAYAMKMVREPEKLDVVLTHIAETLYRAGEVEKAGLIVEHITNPFHRAMALYYMAAIEKERDQERAIKLIDAAFREAEKVEDPDARFELTLKLYDLKHSILGEGFSVHDVLSSRETPRE</sequence>
<evidence type="ECO:0000313" key="1">
    <source>
        <dbReference type="EMBL" id="ASJ08883.1"/>
    </source>
</evidence>
<dbReference type="Proteomes" id="UP000250125">
    <property type="component" value="Chromosome"/>
</dbReference>
<dbReference type="InterPro" id="IPR011990">
    <property type="entry name" value="TPR-like_helical_dom_sf"/>
</dbReference>
<reference evidence="1 2" key="1">
    <citation type="submission" date="2016-04" db="EMBL/GenBank/DDBJ databases">
        <title>Complete genome sequence of Thermococcus siculi type strain RG-20.</title>
        <authorList>
            <person name="Oger P.M."/>
        </authorList>
    </citation>
    <scope>NUCLEOTIDE SEQUENCE [LARGE SCALE GENOMIC DNA]</scope>
    <source>
        <strain evidence="1 2">RG-20</strain>
    </source>
</reference>
<dbReference type="KEGG" id="tsl:A3L11_06455"/>
<protein>
    <submittedName>
        <fullName evidence="1">Uncharacterized protein</fullName>
    </submittedName>
</protein>
<dbReference type="Gene3D" id="1.25.40.10">
    <property type="entry name" value="Tetratricopeptide repeat domain"/>
    <property type="match status" value="1"/>
</dbReference>
<dbReference type="OrthoDB" id="92924at2157"/>
<dbReference type="RefSeq" id="WP_088856119.1">
    <property type="nucleotide sequence ID" value="NZ_CP015103.1"/>
</dbReference>
<gene>
    <name evidence="1" type="ORF">A3L11_06455</name>
</gene>
<organism evidence="1 2">
    <name type="scientific">Thermococcus siculi</name>
    <dbReference type="NCBI Taxonomy" id="72803"/>
    <lineage>
        <taxon>Archaea</taxon>
        <taxon>Methanobacteriati</taxon>
        <taxon>Methanobacteriota</taxon>
        <taxon>Thermococci</taxon>
        <taxon>Thermococcales</taxon>
        <taxon>Thermococcaceae</taxon>
        <taxon>Thermococcus</taxon>
    </lineage>
</organism>